<evidence type="ECO:0000256" key="4">
    <source>
        <dbReference type="ARBA" id="ARBA00022679"/>
    </source>
</evidence>
<dbReference type="RefSeq" id="WP_109265662.1">
    <property type="nucleotide sequence ID" value="NZ_QEWP01000018.1"/>
</dbReference>
<feature type="transmembrane region" description="Helical" evidence="8">
    <location>
        <begin position="258"/>
        <end position="280"/>
    </location>
</feature>
<feature type="transmembrane region" description="Helical" evidence="8">
    <location>
        <begin position="292"/>
        <end position="311"/>
    </location>
</feature>
<evidence type="ECO:0000256" key="7">
    <source>
        <dbReference type="ARBA" id="ARBA00023136"/>
    </source>
</evidence>
<dbReference type="GO" id="GO:0016763">
    <property type="term" value="F:pentosyltransferase activity"/>
    <property type="evidence" value="ECO:0007669"/>
    <property type="project" value="TreeGrafter"/>
</dbReference>
<evidence type="ECO:0000256" key="2">
    <source>
        <dbReference type="ARBA" id="ARBA00022475"/>
    </source>
</evidence>
<keyword evidence="6 8" id="KW-1133">Transmembrane helix</keyword>
<evidence type="ECO:0000313" key="11">
    <source>
        <dbReference type="Proteomes" id="UP000244956"/>
    </source>
</evidence>
<feature type="transmembrane region" description="Helical" evidence="8">
    <location>
        <begin position="379"/>
        <end position="398"/>
    </location>
</feature>
<feature type="transmembrane region" description="Helical" evidence="8">
    <location>
        <begin position="207"/>
        <end position="226"/>
    </location>
</feature>
<keyword evidence="11" id="KW-1185">Reference proteome</keyword>
<dbReference type="Pfam" id="PF13231">
    <property type="entry name" value="PMT_2"/>
    <property type="match status" value="1"/>
</dbReference>
<organism evidence="10 11">
    <name type="scientific">Marinilabilia rubra</name>
    <dbReference type="NCBI Taxonomy" id="2162893"/>
    <lineage>
        <taxon>Bacteria</taxon>
        <taxon>Pseudomonadati</taxon>
        <taxon>Bacteroidota</taxon>
        <taxon>Bacteroidia</taxon>
        <taxon>Marinilabiliales</taxon>
        <taxon>Marinilabiliaceae</taxon>
        <taxon>Marinilabilia</taxon>
    </lineage>
</organism>
<accession>A0A2U2B516</accession>
<proteinExistence type="predicted"/>
<evidence type="ECO:0000256" key="5">
    <source>
        <dbReference type="ARBA" id="ARBA00022692"/>
    </source>
</evidence>
<dbReference type="PANTHER" id="PTHR33908:SF3">
    <property type="entry name" value="UNDECAPRENYL PHOSPHATE-ALPHA-4-AMINO-4-DEOXY-L-ARABINOSE ARABINOSYL TRANSFERASE"/>
    <property type="match status" value="1"/>
</dbReference>
<feature type="domain" description="Glycosyltransferase RgtA/B/C/D-like" evidence="9">
    <location>
        <begin position="63"/>
        <end position="225"/>
    </location>
</feature>
<evidence type="ECO:0000256" key="1">
    <source>
        <dbReference type="ARBA" id="ARBA00004651"/>
    </source>
</evidence>
<evidence type="ECO:0000256" key="3">
    <source>
        <dbReference type="ARBA" id="ARBA00022676"/>
    </source>
</evidence>
<dbReference type="InterPro" id="IPR038731">
    <property type="entry name" value="RgtA/B/C-like"/>
</dbReference>
<keyword evidence="3" id="KW-0328">Glycosyltransferase</keyword>
<keyword evidence="7 8" id="KW-0472">Membrane</keyword>
<protein>
    <recommendedName>
        <fullName evidence="9">Glycosyltransferase RgtA/B/C/D-like domain-containing protein</fullName>
    </recommendedName>
</protein>
<sequence length="524" mass="58937">MKSLSIVPSGLIVLSISLFLFLFGSGSSSIYILDESKNAQCAYEMMSTGDGITPLFNGELRTDKPPLHYYFMMGAYSIFGKTPFAARFFSGLTGSILMLVFFLFLTRHSTRSHAWWSVFVLWASIHFVLEFHLAVPDPYLITFIGISLMAFYHWMQTQQKWALYGLYASLGLGVLAKGPVALALPGLSMLTFLLITRQFTMVVLRKLISVSGILCFLIIVVPWYYLVWQATDGAWVEGFLFDHNINRFSDTKEGHGGLFLITSGYYLMGFLPFVFFIWPVIKSAWQNRQDQIIALGSIVTLVFVVFFSISSTQLPNYAMPAYPFTAILVGFFLSREGAREYSRRFRWNFLATLIFSLLLPAGVWIAVETAPNLEGMHQLLFYLLPLVLGSLVATLLAFRYRNRAAFLTLGISFCVGALTLMGGLMPQLDKRNPVFLTKEIVTNADSVAWHQSLNPAFVFKHGLIPELETTEEVAAFMAEPGNLLLTTKKGLRGIGDQVDYEILFETTDLFDNRKTRVIKGISDN</sequence>
<evidence type="ECO:0000256" key="8">
    <source>
        <dbReference type="SAM" id="Phobius"/>
    </source>
</evidence>
<comment type="caution">
    <text evidence="10">The sequence shown here is derived from an EMBL/GenBank/DDBJ whole genome shotgun (WGS) entry which is preliminary data.</text>
</comment>
<feature type="transmembrane region" description="Helical" evidence="8">
    <location>
        <begin position="317"/>
        <end position="335"/>
    </location>
</feature>
<evidence type="ECO:0000313" key="10">
    <source>
        <dbReference type="EMBL" id="PWD98168.1"/>
    </source>
</evidence>
<feature type="transmembrane region" description="Helical" evidence="8">
    <location>
        <begin position="167"/>
        <end position="195"/>
    </location>
</feature>
<keyword evidence="5 8" id="KW-0812">Transmembrane</keyword>
<dbReference type="PANTHER" id="PTHR33908">
    <property type="entry name" value="MANNOSYLTRANSFERASE YKCB-RELATED"/>
    <property type="match status" value="1"/>
</dbReference>
<reference evidence="10 11" key="1">
    <citation type="submission" date="2018-05" db="EMBL/GenBank/DDBJ databases">
        <title>Marinilabilia rubrum sp. nov., isolated from saltern sediment.</title>
        <authorList>
            <person name="Zhang R."/>
        </authorList>
    </citation>
    <scope>NUCLEOTIDE SEQUENCE [LARGE SCALE GENOMIC DNA]</scope>
    <source>
        <strain evidence="10 11">WTE16</strain>
    </source>
</reference>
<dbReference type="GO" id="GO:0005886">
    <property type="term" value="C:plasma membrane"/>
    <property type="evidence" value="ECO:0007669"/>
    <property type="project" value="UniProtKB-SubCell"/>
</dbReference>
<dbReference type="Proteomes" id="UP000244956">
    <property type="component" value="Unassembled WGS sequence"/>
</dbReference>
<name>A0A2U2B516_9BACT</name>
<dbReference type="GO" id="GO:0010041">
    <property type="term" value="P:response to iron(III) ion"/>
    <property type="evidence" value="ECO:0007669"/>
    <property type="project" value="TreeGrafter"/>
</dbReference>
<feature type="transmembrane region" description="Helical" evidence="8">
    <location>
        <begin position="347"/>
        <end position="367"/>
    </location>
</feature>
<gene>
    <name evidence="10" type="ORF">DDZ16_16885</name>
</gene>
<dbReference type="EMBL" id="QEWP01000018">
    <property type="protein sequence ID" value="PWD98168.1"/>
    <property type="molecule type" value="Genomic_DNA"/>
</dbReference>
<comment type="subcellular location">
    <subcellularLocation>
        <location evidence="1">Cell membrane</location>
        <topology evidence="1">Multi-pass membrane protein</topology>
    </subcellularLocation>
</comment>
<dbReference type="OrthoDB" id="8353433at2"/>
<evidence type="ECO:0000256" key="6">
    <source>
        <dbReference type="ARBA" id="ARBA00022989"/>
    </source>
</evidence>
<keyword evidence="4" id="KW-0808">Transferase</keyword>
<dbReference type="GO" id="GO:0009103">
    <property type="term" value="P:lipopolysaccharide biosynthetic process"/>
    <property type="evidence" value="ECO:0007669"/>
    <property type="project" value="UniProtKB-ARBA"/>
</dbReference>
<keyword evidence="2" id="KW-1003">Cell membrane</keyword>
<dbReference type="AlphaFoldDB" id="A0A2U2B516"/>
<feature type="transmembrane region" description="Helical" evidence="8">
    <location>
        <begin position="113"/>
        <end position="131"/>
    </location>
</feature>
<feature type="transmembrane region" description="Helical" evidence="8">
    <location>
        <begin position="88"/>
        <end position="107"/>
    </location>
</feature>
<feature type="transmembrane region" description="Helical" evidence="8">
    <location>
        <begin position="6"/>
        <end position="23"/>
    </location>
</feature>
<feature type="transmembrane region" description="Helical" evidence="8">
    <location>
        <begin position="405"/>
        <end position="425"/>
    </location>
</feature>
<dbReference type="InterPro" id="IPR050297">
    <property type="entry name" value="LipidA_mod_glycosyltrf_83"/>
</dbReference>
<evidence type="ECO:0000259" key="9">
    <source>
        <dbReference type="Pfam" id="PF13231"/>
    </source>
</evidence>
<feature type="transmembrane region" description="Helical" evidence="8">
    <location>
        <begin position="138"/>
        <end position="155"/>
    </location>
</feature>